<comment type="caution">
    <text evidence="11">The sequence shown here is derived from an EMBL/GenBank/DDBJ whole genome shotgun (WGS) entry which is preliminary data.</text>
</comment>
<feature type="transmembrane region" description="Helical" evidence="8">
    <location>
        <begin position="51"/>
        <end position="72"/>
    </location>
</feature>
<organism evidence="11 12">
    <name type="scientific">Micromonospora andamanensis</name>
    <dbReference type="NCBI Taxonomy" id="1287068"/>
    <lineage>
        <taxon>Bacteria</taxon>
        <taxon>Bacillati</taxon>
        <taxon>Actinomycetota</taxon>
        <taxon>Actinomycetes</taxon>
        <taxon>Micromonosporales</taxon>
        <taxon>Micromonosporaceae</taxon>
        <taxon>Micromonospora</taxon>
    </lineage>
</organism>
<evidence type="ECO:0000256" key="6">
    <source>
        <dbReference type="ARBA" id="ARBA00023136"/>
    </source>
</evidence>
<feature type="domain" description="ABC transporter" evidence="9">
    <location>
        <begin position="377"/>
        <end position="610"/>
    </location>
</feature>
<keyword evidence="6 8" id="KW-0472">Membrane</keyword>
<dbReference type="InterPro" id="IPR039421">
    <property type="entry name" value="Type_1_exporter"/>
</dbReference>
<evidence type="ECO:0000259" key="10">
    <source>
        <dbReference type="PROSITE" id="PS50929"/>
    </source>
</evidence>
<accession>A0ABQ4I345</accession>
<dbReference type="EMBL" id="BOOZ01000049">
    <property type="protein sequence ID" value="GIJ12325.1"/>
    <property type="molecule type" value="Genomic_DNA"/>
</dbReference>
<dbReference type="PANTHER" id="PTHR43394">
    <property type="entry name" value="ATP-DEPENDENT PERMEASE MDL1, MITOCHONDRIAL"/>
    <property type="match status" value="1"/>
</dbReference>
<dbReference type="InterPro" id="IPR017871">
    <property type="entry name" value="ABC_transporter-like_CS"/>
</dbReference>
<dbReference type="Gene3D" id="3.40.50.300">
    <property type="entry name" value="P-loop containing nucleotide triphosphate hydrolases"/>
    <property type="match status" value="1"/>
</dbReference>
<reference evidence="11 12" key="1">
    <citation type="submission" date="2021-01" db="EMBL/GenBank/DDBJ databases">
        <title>Whole genome shotgun sequence of Verrucosispora andamanensis NBRC 109075.</title>
        <authorList>
            <person name="Komaki H."/>
            <person name="Tamura T."/>
        </authorList>
    </citation>
    <scope>NUCLEOTIDE SEQUENCE [LARGE SCALE GENOMIC DNA]</scope>
    <source>
        <strain evidence="11 12">NBRC 109075</strain>
    </source>
</reference>
<evidence type="ECO:0000259" key="9">
    <source>
        <dbReference type="PROSITE" id="PS50893"/>
    </source>
</evidence>
<evidence type="ECO:0000313" key="12">
    <source>
        <dbReference type="Proteomes" id="UP000647017"/>
    </source>
</evidence>
<dbReference type="SUPFAM" id="SSF90123">
    <property type="entry name" value="ABC transporter transmembrane region"/>
    <property type="match status" value="1"/>
</dbReference>
<evidence type="ECO:0000256" key="5">
    <source>
        <dbReference type="ARBA" id="ARBA00022989"/>
    </source>
</evidence>
<proteinExistence type="predicted"/>
<feature type="transmembrane region" description="Helical" evidence="8">
    <location>
        <begin position="164"/>
        <end position="181"/>
    </location>
</feature>
<evidence type="ECO:0000256" key="7">
    <source>
        <dbReference type="SAM" id="MobiDB-lite"/>
    </source>
</evidence>
<dbReference type="PROSITE" id="PS00211">
    <property type="entry name" value="ABC_TRANSPORTER_1"/>
    <property type="match status" value="1"/>
</dbReference>
<dbReference type="Pfam" id="PF00664">
    <property type="entry name" value="ABC_membrane"/>
    <property type="match status" value="1"/>
</dbReference>
<dbReference type="Proteomes" id="UP000647017">
    <property type="component" value="Unassembled WGS sequence"/>
</dbReference>
<dbReference type="CDD" id="cd18551">
    <property type="entry name" value="ABC_6TM_LmrA_like"/>
    <property type="match status" value="1"/>
</dbReference>
<comment type="subcellular location">
    <subcellularLocation>
        <location evidence="1">Cell membrane</location>
        <topology evidence="1">Multi-pass membrane protein</topology>
    </subcellularLocation>
</comment>
<dbReference type="PANTHER" id="PTHR43394:SF1">
    <property type="entry name" value="ATP-BINDING CASSETTE SUB-FAMILY B MEMBER 10, MITOCHONDRIAL"/>
    <property type="match status" value="1"/>
</dbReference>
<keyword evidence="3" id="KW-0547">Nucleotide-binding</keyword>
<evidence type="ECO:0000256" key="3">
    <source>
        <dbReference type="ARBA" id="ARBA00022741"/>
    </source>
</evidence>
<gene>
    <name evidence="11" type="ORF">Van01_55390</name>
</gene>
<sequence>MYGFGISLAHPGTEVFHCGVTETAVAEPIDPQPTRGRTSLLLAYLRPHWPAMLLGLLLGLVANAAGLATPLVTKWVLDTLGAGGSLLQPVTVLLALVIIGAAISLWQWMLMGGVAERVVLDARSRVIRRYFAARIDQLAGRSGGELVTRATSDPGLLHEASGSLVGLINGAVALVGTLVLMGTLDLVLLGTTLVAVVVVAVLMGLLLPSIGRAQEAAQESVGRLGGALEGSLRAIRTVKASRAEQRQTGLITRHAEDSARHGIQAARRAATVWTISWTGIQLAVIVILGFGAARAERGLIEVSTLIAFLLYAFQLMGPISELTQNMTAMQAGIAAAGRLREIEAIAVEPGSQSTGQPAPVPAAPTGPVGSESGGVVLAFQGVSARYAPGAAPAVRGIDLEIPRRGHTAIVGPSGAGKTTLFSLLLRFLEPEQGRLLLHGRPYPEHTPAEIRRRLAYVEQDAPVVPGTIGDNLRFTHPDAGDEELWAVLRAVDLHDKVGSLDLGLDTPLGATTVSGGERQRIALARAVLRTPDVLLLDEATSQLDGLTEAVVGRCVRQRSATGAVVTIAHRLSTVLDADQIVVMDRGRIRATGDHAALLRTDELYRDLVASLRIGTAGPPAAPETDRTTGSGTLLVPLDRLPQE</sequence>
<dbReference type="InterPro" id="IPR011527">
    <property type="entry name" value="ABC1_TM_dom"/>
</dbReference>
<keyword evidence="5 8" id="KW-1133">Transmembrane helix</keyword>
<dbReference type="PROSITE" id="PS50893">
    <property type="entry name" value="ABC_TRANSPORTER_2"/>
    <property type="match status" value="1"/>
</dbReference>
<evidence type="ECO:0000256" key="2">
    <source>
        <dbReference type="ARBA" id="ARBA00022692"/>
    </source>
</evidence>
<protein>
    <submittedName>
        <fullName evidence="11">ABC transporter ATP-binding protein</fullName>
    </submittedName>
</protein>
<dbReference type="InterPro" id="IPR027417">
    <property type="entry name" value="P-loop_NTPase"/>
</dbReference>
<evidence type="ECO:0000256" key="1">
    <source>
        <dbReference type="ARBA" id="ARBA00004651"/>
    </source>
</evidence>
<evidence type="ECO:0000256" key="4">
    <source>
        <dbReference type="ARBA" id="ARBA00022840"/>
    </source>
</evidence>
<feature type="transmembrane region" description="Helical" evidence="8">
    <location>
        <begin position="270"/>
        <end position="293"/>
    </location>
</feature>
<feature type="domain" description="ABC transmembrane type-1" evidence="10">
    <location>
        <begin position="53"/>
        <end position="331"/>
    </location>
</feature>
<dbReference type="Gene3D" id="1.20.1560.10">
    <property type="entry name" value="ABC transporter type 1, transmembrane domain"/>
    <property type="match status" value="1"/>
</dbReference>
<feature type="transmembrane region" description="Helical" evidence="8">
    <location>
        <begin position="92"/>
        <end position="115"/>
    </location>
</feature>
<feature type="region of interest" description="Disordered" evidence="7">
    <location>
        <begin position="615"/>
        <end position="643"/>
    </location>
</feature>
<evidence type="ECO:0000313" key="11">
    <source>
        <dbReference type="EMBL" id="GIJ12325.1"/>
    </source>
</evidence>
<dbReference type="InterPro" id="IPR003593">
    <property type="entry name" value="AAA+_ATPase"/>
</dbReference>
<feature type="transmembrane region" description="Helical" evidence="8">
    <location>
        <begin position="299"/>
        <end position="319"/>
    </location>
</feature>
<keyword evidence="2 8" id="KW-0812">Transmembrane</keyword>
<evidence type="ECO:0000256" key="8">
    <source>
        <dbReference type="SAM" id="Phobius"/>
    </source>
</evidence>
<keyword evidence="12" id="KW-1185">Reference proteome</keyword>
<dbReference type="InterPro" id="IPR036640">
    <property type="entry name" value="ABC1_TM_sf"/>
</dbReference>
<dbReference type="SUPFAM" id="SSF52540">
    <property type="entry name" value="P-loop containing nucleoside triphosphate hydrolases"/>
    <property type="match status" value="1"/>
</dbReference>
<name>A0ABQ4I345_9ACTN</name>
<dbReference type="SMART" id="SM00382">
    <property type="entry name" value="AAA"/>
    <property type="match status" value="1"/>
</dbReference>
<dbReference type="InterPro" id="IPR003439">
    <property type="entry name" value="ABC_transporter-like_ATP-bd"/>
</dbReference>
<feature type="transmembrane region" description="Helical" evidence="8">
    <location>
        <begin position="187"/>
        <end position="207"/>
    </location>
</feature>
<dbReference type="GO" id="GO:0005524">
    <property type="term" value="F:ATP binding"/>
    <property type="evidence" value="ECO:0007669"/>
    <property type="project" value="UniProtKB-KW"/>
</dbReference>
<dbReference type="Pfam" id="PF00005">
    <property type="entry name" value="ABC_tran"/>
    <property type="match status" value="1"/>
</dbReference>
<dbReference type="PROSITE" id="PS50929">
    <property type="entry name" value="ABC_TM1F"/>
    <property type="match status" value="1"/>
</dbReference>
<keyword evidence="4 11" id="KW-0067">ATP-binding</keyword>